<keyword evidence="3" id="KW-1185">Reference proteome</keyword>
<gene>
    <name evidence="2" type="ORF">U3653_10555</name>
</gene>
<name>A0ABU6ASR5_9NOCA</name>
<feature type="domain" description="Schlafen AlbA-2" evidence="1">
    <location>
        <begin position="223"/>
        <end position="337"/>
    </location>
</feature>
<comment type="caution">
    <text evidence="2">The sequence shown here is derived from an EMBL/GenBank/DDBJ whole genome shotgun (WGS) entry which is preliminary data.</text>
</comment>
<keyword evidence="2" id="KW-0067">ATP-binding</keyword>
<keyword evidence="2" id="KW-0547">Nucleotide-binding</keyword>
<dbReference type="Pfam" id="PF04326">
    <property type="entry name" value="SLFN_AlbA_2"/>
    <property type="match status" value="1"/>
</dbReference>
<accession>A0ABU6ASR5</accession>
<sequence length="389" mass="43273">MSELRWSERHEKFVTAEGMAVGRLDERFRNEVSVDIEDVEDVDLEALLSALGDAADWYDRVEIVRGSPHAGSHSIFTMQIGCMYDAKPWILLEFDSDVLGKLRLVMGLPSAEISWTRDSVNRLIQHIWSPFDCEIETIRRTGPVDLYNDRDHERQLPHGWEVCLLLGGDACRSVGDIMQLGMLSQSMLQLAPQIPTNAVRIDGRMAWSLLRTGQAEWLLGQEESSTLEVKSAAYDLSQWSGKIELAQDVARFANAENGGTLIIGVRTKKKIGSETVVKIVPVSCEHESIAQYQKVIDSRVYPLVDGLVVDRFPHRDGGYIMAIMIPPQKEDSKPYLVQGAFVDGKYEGAFISIVRRRGEGSVPVTASAIHAYLVAGRKALHQPEKGVGG</sequence>
<dbReference type="InterPro" id="IPR038461">
    <property type="entry name" value="Schlafen_AlbA_2_dom_sf"/>
</dbReference>
<dbReference type="GO" id="GO:0005524">
    <property type="term" value="F:ATP binding"/>
    <property type="evidence" value="ECO:0007669"/>
    <property type="project" value="UniProtKB-KW"/>
</dbReference>
<dbReference type="InterPro" id="IPR007421">
    <property type="entry name" value="Schlafen_AlbA_2_dom"/>
</dbReference>
<dbReference type="EMBL" id="JAYKYQ010000004">
    <property type="protein sequence ID" value="MEB3510460.1"/>
    <property type="molecule type" value="Genomic_DNA"/>
</dbReference>
<reference evidence="2 3" key="1">
    <citation type="submission" date="2023-12" db="EMBL/GenBank/DDBJ databases">
        <title>novel species in genus Nocarida.</title>
        <authorList>
            <person name="Li Z."/>
        </authorList>
    </citation>
    <scope>NUCLEOTIDE SEQUENCE [LARGE SCALE GENOMIC DNA]</scope>
    <source>
        <strain evidence="2 3">CDC186</strain>
    </source>
</reference>
<protein>
    <submittedName>
        <fullName evidence="2">ATP-binding protein</fullName>
    </submittedName>
</protein>
<evidence type="ECO:0000313" key="3">
    <source>
        <dbReference type="Proteomes" id="UP001348098"/>
    </source>
</evidence>
<dbReference type="Gene3D" id="3.30.950.30">
    <property type="entry name" value="Schlafen, AAA domain"/>
    <property type="match status" value="1"/>
</dbReference>
<evidence type="ECO:0000313" key="2">
    <source>
        <dbReference type="EMBL" id="MEB3510460.1"/>
    </source>
</evidence>
<proteinExistence type="predicted"/>
<evidence type="ECO:0000259" key="1">
    <source>
        <dbReference type="Pfam" id="PF04326"/>
    </source>
</evidence>
<organism evidence="2 3">
    <name type="scientific">Nocardia implantans</name>
    <dbReference type="NCBI Taxonomy" id="3108168"/>
    <lineage>
        <taxon>Bacteria</taxon>
        <taxon>Bacillati</taxon>
        <taxon>Actinomycetota</taxon>
        <taxon>Actinomycetes</taxon>
        <taxon>Mycobacteriales</taxon>
        <taxon>Nocardiaceae</taxon>
        <taxon>Nocardia</taxon>
    </lineage>
</organism>
<dbReference type="Proteomes" id="UP001348098">
    <property type="component" value="Unassembled WGS sequence"/>
</dbReference>
<dbReference type="RefSeq" id="WP_195078447.1">
    <property type="nucleotide sequence ID" value="NZ_JAYESH010000005.1"/>
</dbReference>